<dbReference type="AlphaFoldDB" id="A0A0G0IT80"/>
<evidence type="ECO:0000256" key="1">
    <source>
        <dbReference type="SAM" id="Phobius"/>
    </source>
</evidence>
<proteinExistence type="predicted"/>
<dbReference type="Proteomes" id="UP000034849">
    <property type="component" value="Unassembled WGS sequence"/>
</dbReference>
<keyword evidence="1" id="KW-0812">Transmembrane</keyword>
<feature type="transmembrane region" description="Helical" evidence="1">
    <location>
        <begin position="7"/>
        <end position="28"/>
    </location>
</feature>
<keyword evidence="1" id="KW-1133">Transmembrane helix</keyword>
<accession>A0A0G0IT80</accession>
<protein>
    <submittedName>
        <fullName evidence="2">Uncharacterized protein</fullName>
    </submittedName>
</protein>
<name>A0A0G0IT80_9BACT</name>
<dbReference type="STRING" id="1619046.US42_C0010G0021"/>
<gene>
    <name evidence="2" type="ORF">US42_C0010G0021</name>
</gene>
<organism evidence="2 3">
    <name type="scientific">Candidatus Magasanikbacteria bacterium GW2011_GWC2_37_14</name>
    <dbReference type="NCBI Taxonomy" id="1619046"/>
    <lineage>
        <taxon>Bacteria</taxon>
        <taxon>Candidatus Magasanikiibacteriota</taxon>
    </lineage>
</organism>
<sequence length="123" mass="14235">MDKKSKVFFLVFFSLIFFAIAFSFYNYYLIKNYYITIESECNPKNESCFIFICDPVEDSECPENEEERASYYKLIKEKASMVPLCDTASELCPPVICEKGEDCEEIFCDESSLADGEECSSFK</sequence>
<dbReference type="EMBL" id="LBSX01000010">
    <property type="protein sequence ID" value="KKQ27374.1"/>
    <property type="molecule type" value="Genomic_DNA"/>
</dbReference>
<evidence type="ECO:0000313" key="3">
    <source>
        <dbReference type="Proteomes" id="UP000034849"/>
    </source>
</evidence>
<evidence type="ECO:0000313" key="2">
    <source>
        <dbReference type="EMBL" id="KKQ27374.1"/>
    </source>
</evidence>
<keyword evidence="1" id="KW-0472">Membrane</keyword>
<reference evidence="2 3" key="1">
    <citation type="journal article" date="2015" name="Nature">
        <title>rRNA introns, odd ribosomes, and small enigmatic genomes across a large radiation of phyla.</title>
        <authorList>
            <person name="Brown C.T."/>
            <person name="Hug L.A."/>
            <person name="Thomas B.C."/>
            <person name="Sharon I."/>
            <person name="Castelle C.J."/>
            <person name="Singh A."/>
            <person name="Wilkins M.J."/>
            <person name="Williams K.H."/>
            <person name="Banfield J.F."/>
        </authorList>
    </citation>
    <scope>NUCLEOTIDE SEQUENCE [LARGE SCALE GENOMIC DNA]</scope>
</reference>
<comment type="caution">
    <text evidence="2">The sequence shown here is derived from an EMBL/GenBank/DDBJ whole genome shotgun (WGS) entry which is preliminary data.</text>
</comment>